<dbReference type="AlphaFoldDB" id="A0A0K2TU94"/>
<accession>A0A0K2TU94</accession>
<evidence type="ECO:0000313" key="2">
    <source>
        <dbReference type="EMBL" id="CDW28971.1"/>
    </source>
</evidence>
<dbReference type="EMBL" id="HACA01011610">
    <property type="protein sequence ID" value="CDW28971.1"/>
    <property type="molecule type" value="Transcribed_RNA"/>
</dbReference>
<evidence type="ECO:0000313" key="1">
    <source>
        <dbReference type="EMBL" id="CAF2903322.1"/>
    </source>
</evidence>
<evidence type="ECO:0000313" key="3">
    <source>
        <dbReference type="Proteomes" id="UP000675881"/>
    </source>
</evidence>
<dbReference type="Proteomes" id="UP000675881">
    <property type="component" value="Chromosome 3"/>
</dbReference>
<gene>
    <name evidence="1" type="ORF">LSAA_7809</name>
</gene>
<dbReference type="EMBL" id="HG994582">
    <property type="protein sequence ID" value="CAF2903322.1"/>
    <property type="molecule type" value="Genomic_DNA"/>
</dbReference>
<organism evidence="2">
    <name type="scientific">Lepeophtheirus salmonis</name>
    <name type="common">Salmon louse</name>
    <name type="synonym">Caligus salmonis</name>
    <dbReference type="NCBI Taxonomy" id="72036"/>
    <lineage>
        <taxon>Eukaryota</taxon>
        <taxon>Metazoa</taxon>
        <taxon>Ecdysozoa</taxon>
        <taxon>Arthropoda</taxon>
        <taxon>Crustacea</taxon>
        <taxon>Multicrustacea</taxon>
        <taxon>Hexanauplia</taxon>
        <taxon>Copepoda</taxon>
        <taxon>Siphonostomatoida</taxon>
        <taxon>Caligidae</taxon>
        <taxon>Lepeophtheirus</taxon>
    </lineage>
</organism>
<name>A0A0K2TU94_LEPSM</name>
<proteinExistence type="predicted"/>
<sequence>MPRILTSVSQKYQKVGRKNLGEIIEQLVKMVRLQRFHRLLNNMKSSVLGRGILFSDDNTFDVNRVYHLCYELLCKLWKINEDVQTVTPPRNTAPAITPGSVVSNGIVTPLI</sequence>
<reference evidence="1" key="2">
    <citation type="submission" date="2021-02" db="EMBL/GenBank/DDBJ databases">
        <authorList>
            <person name="Bekaert M."/>
        </authorList>
    </citation>
    <scope>NUCLEOTIDE SEQUENCE</scope>
    <source>
        <strain evidence="1">IoA-00</strain>
    </source>
</reference>
<protein>
    <submittedName>
        <fullName evidence="1">(salmon louse) hypothetical protein</fullName>
    </submittedName>
</protein>
<reference evidence="2" key="1">
    <citation type="submission" date="2014-05" db="EMBL/GenBank/DDBJ databases">
        <authorList>
            <person name="Chronopoulou M."/>
        </authorList>
    </citation>
    <scope>NUCLEOTIDE SEQUENCE</scope>
    <source>
        <tissue evidence="2">Whole organism</tissue>
    </source>
</reference>
<keyword evidence="3" id="KW-1185">Reference proteome</keyword>